<evidence type="ECO:0000256" key="3">
    <source>
        <dbReference type="ARBA" id="ARBA00022801"/>
    </source>
</evidence>
<accession>A0ABT9GRB5</accession>
<evidence type="ECO:0000256" key="5">
    <source>
        <dbReference type="PIRNR" id="PIRNR038994"/>
    </source>
</evidence>
<comment type="similarity">
    <text evidence="1 5">Belongs to the metallo-dependent hydrolases superfamily. NagA family.</text>
</comment>
<proteinExistence type="inferred from homology"/>
<dbReference type="EMBL" id="JAUZVY010000004">
    <property type="protein sequence ID" value="MDP4529499.1"/>
    <property type="molecule type" value="Genomic_DNA"/>
</dbReference>
<dbReference type="NCBIfam" id="TIGR00221">
    <property type="entry name" value="nagA"/>
    <property type="match status" value="1"/>
</dbReference>
<dbReference type="Gene3D" id="3.20.20.140">
    <property type="entry name" value="Metal-dependent hydrolases"/>
    <property type="match status" value="1"/>
</dbReference>
<comment type="caution">
    <text evidence="7">The sequence shown here is derived from an EMBL/GenBank/DDBJ whole genome shotgun (WGS) entry which is preliminary data.</text>
</comment>
<dbReference type="PANTHER" id="PTHR11113:SF14">
    <property type="entry name" value="N-ACETYLGLUCOSAMINE-6-PHOSPHATE DEACETYLASE"/>
    <property type="match status" value="1"/>
</dbReference>
<dbReference type="GO" id="GO:0008448">
    <property type="term" value="F:N-acetylglucosamine-6-phosphate deacetylase activity"/>
    <property type="evidence" value="ECO:0007669"/>
    <property type="project" value="UniProtKB-EC"/>
</dbReference>
<keyword evidence="4 5" id="KW-0119">Carbohydrate metabolism</keyword>
<evidence type="ECO:0000256" key="1">
    <source>
        <dbReference type="ARBA" id="ARBA00010716"/>
    </source>
</evidence>
<dbReference type="EC" id="3.5.1.25" evidence="7"/>
<keyword evidence="2" id="KW-0479">Metal-binding</keyword>
<dbReference type="InterPro" id="IPR032466">
    <property type="entry name" value="Metal_Hydrolase"/>
</dbReference>
<dbReference type="Gene3D" id="2.30.40.10">
    <property type="entry name" value="Urease, subunit C, domain 1"/>
    <property type="match status" value="1"/>
</dbReference>
<dbReference type="SUPFAM" id="SSF51338">
    <property type="entry name" value="Composite domain of metallo-dependent hydrolases"/>
    <property type="match status" value="1"/>
</dbReference>
<dbReference type="InterPro" id="IPR006680">
    <property type="entry name" value="Amidohydro-rel"/>
</dbReference>
<reference evidence="7 8" key="1">
    <citation type="submission" date="2023-08" db="EMBL/GenBank/DDBJ databases">
        <authorList>
            <person name="Joshi A."/>
            <person name="Thite S."/>
        </authorList>
    </citation>
    <scope>NUCLEOTIDE SEQUENCE [LARGE SCALE GENOMIC DNA]</scope>
    <source>
        <strain evidence="7 8">1E1</strain>
    </source>
</reference>
<evidence type="ECO:0000256" key="2">
    <source>
        <dbReference type="ARBA" id="ARBA00022723"/>
    </source>
</evidence>
<evidence type="ECO:0000259" key="6">
    <source>
        <dbReference type="Pfam" id="PF01979"/>
    </source>
</evidence>
<dbReference type="Pfam" id="PF01979">
    <property type="entry name" value="Amidohydro_1"/>
    <property type="match status" value="1"/>
</dbReference>
<dbReference type="Proteomes" id="UP001236258">
    <property type="component" value="Unassembled WGS sequence"/>
</dbReference>
<protein>
    <submittedName>
        <fullName evidence="7">N-acetylglucosamine-6-phosphate deacetylase</fullName>
        <ecNumber evidence="7">3.5.1.25</ecNumber>
    </submittedName>
</protein>
<keyword evidence="8" id="KW-1185">Reference proteome</keyword>
<keyword evidence="3 5" id="KW-0378">Hydrolase</keyword>
<organism evidence="7 8">
    <name type="scientific">Alkalimonas delamerensis</name>
    <dbReference type="NCBI Taxonomy" id="265981"/>
    <lineage>
        <taxon>Bacteria</taxon>
        <taxon>Pseudomonadati</taxon>
        <taxon>Pseudomonadota</taxon>
        <taxon>Gammaproteobacteria</taxon>
        <taxon>Alkalimonas</taxon>
    </lineage>
</organism>
<name>A0ABT9GRB5_9GAMM</name>
<dbReference type="PIRSF" id="PIRSF038994">
    <property type="entry name" value="NagA"/>
    <property type="match status" value="1"/>
</dbReference>
<dbReference type="CDD" id="cd00854">
    <property type="entry name" value="NagA"/>
    <property type="match status" value="1"/>
</dbReference>
<evidence type="ECO:0000313" key="8">
    <source>
        <dbReference type="Proteomes" id="UP001236258"/>
    </source>
</evidence>
<dbReference type="RefSeq" id="WP_305945582.1">
    <property type="nucleotide sequence ID" value="NZ_JAUZVY010000004.1"/>
</dbReference>
<dbReference type="PANTHER" id="PTHR11113">
    <property type="entry name" value="N-ACETYLGLUCOSAMINE-6-PHOSPHATE DEACETYLASE"/>
    <property type="match status" value="1"/>
</dbReference>
<gene>
    <name evidence="7" type="primary">nagA</name>
    <name evidence="7" type="ORF">Q3O59_10730</name>
</gene>
<dbReference type="SUPFAM" id="SSF51556">
    <property type="entry name" value="Metallo-dependent hydrolases"/>
    <property type="match status" value="1"/>
</dbReference>
<feature type="domain" description="Amidohydrolase-related" evidence="6">
    <location>
        <begin position="53"/>
        <end position="370"/>
    </location>
</feature>
<dbReference type="InterPro" id="IPR003764">
    <property type="entry name" value="GlcNAc_6-P_deAcase"/>
</dbReference>
<evidence type="ECO:0000256" key="4">
    <source>
        <dbReference type="ARBA" id="ARBA00023277"/>
    </source>
</evidence>
<sequence length="389" mass="41554">MNTDPYQILAPRVLTPEGWRYQHYLQIADGCIVGIQAEPRADWPLHRLSEGSLVPGLIDVQVNGGGGVLFNQQPTPTGLRQMLSAHARFGSTGILPTVITDSVTVMQQAADTVAAALAAKEPGVLGIHFEGPHLSLAKKGVHTPAHIRSLTDAEWNLYQRKDLGIKVVTLAPERVAPELIAELVAEDVRVCLGHSNADAATVQAALNAGATGFTHLYNGMSPLTSREPGMVGAALTDRRSWCGIILDGHHLHPLAALLAYQAKPKGKLFLVTDAMSPVGTEQTQFDFFDGQVVRQGSRLTDPSGSLAGSVLDMITAVQQASQQLGVGLAEALEMASAFPADFLGCADRLGRLAPGKQADMVWLDDSQQVRQSWVAGRPFYLDPQSKVAL</sequence>
<evidence type="ECO:0000313" key="7">
    <source>
        <dbReference type="EMBL" id="MDP4529499.1"/>
    </source>
</evidence>
<dbReference type="InterPro" id="IPR011059">
    <property type="entry name" value="Metal-dep_hydrolase_composite"/>
</dbReference>